<feature type="compositionally biased region" description="Polar residues" evidence="5">
    <location>
        <begin position="503"/>
        <end position="519"/>
    </location>
</feature>
<feature type="region of interest" description="Disordered" evidence="5">
    <location>
        <begin position="545"/>
        <end position="584"/>
    </location>
</feature>
<dbReference type="GO" id="GO:0005525">
    <property type="term" value="F:GTP binding"/>
    <property type="evidence" value="ECO:0007669"/>
    <property type="project" value="InterPro"/>
</dbReference>
<dbReference type="OrthoDB" id="9255830at2"/>
<proteinExistence type="predicted"/>
<keyword evidence="4 6" id="KW-0472">Membrane</keyword>
<dbReference type="Proteomes" id="UP000198556">
    <property type="component" value="Unassembled WGS sequence"/>
</dbReference>
<name>A0A1H9JIN8_9LACT</name>
<evidence type="ECO:0000256" key="5">
    <source>
        <dbReference type="SAM" id="MobiDB-lite"/>
    </source>
</evidence>
<dbReference type="Pfam" id="PF05128">
    <property type="entry name" value="DUF697"/>
    <property type="match status" value="1"/>
</dbReference>
<evidence type="ECO:0000256" key="3">
    <source>
        <dbReference type="ARBA" id="ARBA00022989"/>
    </source>
</evidence>
<feature type="region of interest" description="Disordered" evidence="5">
    <location>
        <begin position="492"/>
        <end position="519"/>
    </location>
</feature>
<dbReference type="RefSeq" id="WP_089746271.1">
    <property type="nucleotide sequence ID" value="NZ_FOGF01000009.1"/>
</dbReference>
<organism evidence="8 9">
    <name type="scientific">Granulicatella balaenopterae</name>
    <dbReference type="NCBI Taxonomy" id="137733"/>
    <lineage>
        <taxon>Bacteria</taxon>
        <taxon>Bacillati</taxon>
        <taxon>Bacillota</taxon>
        <taxon>Bacilli</taxon>
        <taxon>Lactobacillales</taxon>
        <taxon>Carnobacteriaceae</taxon>
        <taxon>Granulicatella</taxon>
    </lineage>
</organism>
<gene>
    <name evidence="8" type="ORF">SAMN05421767_10915</name>
</gene>
<accession>A0A1H9JIN8</accession>
<evidence type="ECO:0000259" key="7">
    <source>
        <dbReference type="Pfam" id="PF01926"/>
    </source>
</evidence>
<feature type="transmembrane region" description="Helical" evidence="6">
    <location>
        <begin position="305"/>
        <end position="338"/>
    </location>
</feature>
<evidence type="ECO:0000313" key="9">
    <source>
        <dbReference type="Proteomes" id="UP000198556"/>
    </source>
</evidence>
<evidence type="ECO:0000256" key="6">
    <source>
        <dbReference type="SAM" id="Phobius"/>
    </source>
</evidence>
<dbReference type="EMBL" id="FOGF01000009">
    <property type="protein sequence ID" value="SEQ86732.1"/>
    <property type="molecule type" value="Genomic_DNA"/>
</dbReference>
<feature type="transmembrane region" description="Helical" evidence="6">
    <location>
        <begin position="278"/>
        <end position="299"/>
    </location>
</feature>
<dbReference type="SUPFAM" id="SSF52540">
    <property type="entry name" value="P-loop containing nucleoside triphosphate hydrolases"/>
    <property type="match status" value="1"/>
</dbReference>
<sequence>MKSAVDLSLVEEMLAKTREEVEKMTPVNVMVVGKTGVGKSTLINSIFRENLATTGVGKPVTKHLQKITKEGVPMSLVDTRGLELSLISQKEITNEILETLATEKKKGVRDEIHVIYYCIQAMTARIEDPEIELITKLSQQAPVIIVLTQSLGTQAEEFKRYLRGMHLPVQAILNVMAQPYPIYGKVSVPAFGLMDLLEVTYEVVPREVGVALTNVQQIDIERKAKKARFWATKYIASTFGVGFVPVPFSDAAVLVPMQVTMMAHITSIFGMEMDKSTMTALVSVVGGTSGATVAGKFITSNLLKLVPGIGTVAGGVISGVTASMITTALAMSYIEVLVVMARKEQKGREVNPKEITKLLTVKLSQRIKQGGNQLVKELIANATGDNLTIEQEKEINSQQDFDNGSTSTTSSTHILKNWAKQLSYKVGELALVVSKNTLEGTNYLAQKTTDTLERYQQKALHQNAVEQEIARQESLNQVDTLLVQGKVIKDGDNVDTSGEMMDNTRSSDNLKAQSSEKVASSVEQSHQSIVDLIDNEKTLANTEATNQAIGDKEQSPNVPSSKAKKIRIGQREKMTKETKKTTASLTRKTKVIENLTRSIIQKQRQKRNSKN</sequence>
<keyword evidence="2 6" id="KW-0812">Transmembrane</keyword>
<keyword evidence="9" id="KW-1185">Reference proteome</keyword>
<feature type="transmembrane region" description="Helical" evidence="6">
    <location>
        <begin position="230"/>
        <end position="248"/>
    </location>
</feature>
<evidence type="ECO:0000313" key="8">
    <source>
        <dbReference type="EMBL" id="SEQ86732.1"/>
    </source>
</evidence>
<dbReference type="InterPro" id="IPR027417">
    <property type="entry name" value="P-loop_NTPase"/>
</dbReference>
<feature type="compositionally biased region" description="Basic and acidic residues" evidence="5">
    <location>
        <begin position="569"/>
        <end position="580"/>
    </location>
</feature>
<dbReference type="InterPro" id="IPR006073">
    <property type="entry name" value="GTP-bd"/>
</dbReference>
<dbReference type="GO" id="GO:0016020">
    <property type="term" value="C:membrane"/>
    <property type="evidence" value="ECO:0007669"/>
    <property type="project" value="UniProtKB-SubCell"/>
</dbReference>
<dbReference type="STRING" id="137733.SAMN05421767_10915"/>
<reference evidence="8 9" key="1">
    <citation type="submission" date="2016-10" db="EMBL/GenBank/DDBJ databases">
        <authorList>
            <person name="de Groot N.N."/>
        </authorList>
    </citation>
    <scope>NUCLEOTIDE SEQUENCE [LARGE SCALE GENOMIC DNA]</scope>
    <source>
        <strain evidence="8 9">DSM 15827</strain>
    </source>
</reference>
<protein>
    <submittedName>
        <fullName evidence="8">Uncharacterized conserved protein, DUF697 family</fullName>
    </submittedName>
</protein>
<keyword evidence="3 6" id="KW-1133">Transmembrane helix</keyword>
<evidence type="ECO:0000256" key="4">
    <source>
        <dbReference type="ARBA" id="ARBA00023136"/>
    </source>
</evidence>
<comment type="subcellular location">
    <subcellularLocation>
        <location evidence="1">Membrane</location>
        <topology evidence="1">Multi-pass membrane protein</topology>
    </subcellularLocation>
</comment>
<evidence type="ECO:0000256" key="2">
    <source>
        <dbReference type="ARBA" id="ARBA00022692"/>
    </source>
</evidence>
<dbReference type="InterPro" id="IPR021147">
    <property type="entry name" value="DUF697"/>
</dbReference>
<dbReference type="Pfam" id="PF01926">
    <property type="entry name" value="MMR_HSR1"/>
    <property type="match status" value="1"/>
</dbReference>
<dbReference type="AlphaFoldDB" id="A0A1H9JIN8"/>
<feature type="domain" description="G" evidence="7">
    <location>
        <begin position="28"/>
        <end position="148"/>
    </location>
</feature>
<evidence type="ECO:0000256" key="1">
    <source>
        <dbReference type="ARBA" id="ARBA00004141"/>
    </source>
</evidence>
<dbReference type="Gene3D" id="3.40.50.300">
    <property type="entry name" value="P-loop containing nucleotide triphosphate hydrolases"/>
    <property type="match status" value="1"/>
</dbReference>